<feature type="transmembrane region" description="Helical" evidence="1">
    <location>
        <begin position="120"/>
        <end position="143"/>
    </location>
</feature>
<dbReference type="RefSeq" id="WP_256707244.1">
    <property type="nucleotide sequence ID" value="NZ_CP101914.1"/>
</dbReference>
<feature type="transmembrane region" description="Helical" evidence="1">
    <location>
        <begin position="18"/>
        <end position="35"/>
    </location>
</feature>
<feature type="transmembrane region" description="Helical" evidence="1">
    <location>
        <begin position="212"/>
        <end position="230"/>
    </location>
</feature>
<gene>
    <name evidence="2" type="ORF">NP439_18155</name>
</gene>
<keyword evidence="3" id="KW-1185">Reference proteome</keyword>
<keyword evidence="1" id="KW-0812">Transmembrane</keyword>
<evidence type="ECO:0000313" key="2">
    <source>
        <dbReference type="EMBL" id="UUI01953.1"/>
    </source>
</evidence>
<feature type="transmembrane region" description="Helical" evidence="1">
    <location>
        <begin position="41"/>
        <end position="65"/>
    </location>
</feature>
<feature type="transmembrane region" description="Helical" evidence="1">
    <location>
        <begin position="85"/>
        <end position="108"/>
    </location>
</feature>
<accession>A0ABY5JNU1</accession>
<keyword evidence="1" id="KW-1133">Transmembrane helix</keyword>
<proteinExistence type="predicted"/>
<dbReference type="Proteomes" id="UP001059773">
    <property type="component" value="Chromosome"/>
</dbReference>
<name>A0ABY5JNU1_9BACI</name>
<evidence type="ECO:0000256" key="1">
    <source>
        <dbReference type="SAM" id="Phobius"/>
    </source>
</evidence>
<protein>
    <submittedName>
        <fullName evidence="2">ABC transporter permease</fullName>
    </submittedName>
</protein>
<sequence length="234" mass="26399">MIEVIKYSLRDYIRSHKYFPPISTFFVLIIVFYTYKPNPIVDSYAITALFLFVISAWLCMSVLSLDSSTQRQLLILHLKSSYRYYLAKLLTVWLITLLLAVFAFLYPIVFDMFSGSVSVAVGLVSFVNHILLAALGGCIAAFFSKVMMESAINAYGGLAMTIIISIAALGIENVLPPSIRYITWMIPPATVTQQPLFQWDAANLSSLPSFPFLWIMIYTGMIMLLFLIIANRRS</sequence>
<keyword evidence="1" id="KW-0472">Membrane</keyword>
<organism evidence="2 3">
    <name type="scientific">Oceanobacillus jeddahense</name>
    <dbReference type="NCBI Taxonomy" id="1462527"/>
    <lineage>
        <taxon>Bacteria</taxon>
        <taxon>Bacillati</taxon>
        <taxon>Bacillota</taxon>
        <taxon>Bacilli</taxon>
        <taxon>Bacillales</taxon>
        <taxon>Bacillaceae</taxon>
        <taxon>Oceanobacillus</taxon>
    </lineage>
</organism>
<feature type="transmembrane region" description="Helical" evidence="1">
    <location>
        <begin position="155"/>
        <end position="175"/>
    </location>
</feature>
<reference evidence="2" key="1">
    <citation type="submission" date="2022-07" db="EMBL/GenBank/DDBJ databases">
        <title>FELIX.</title>
        <authorList>
            <person name="Wan K.H."/>
            <person name="Park S."/>
            <person name="Lawrence Q."/>
            <person name="Eichenberger J.P."/>
            <person name="Booth B.W."/>
            <person name="Piaggio A.J."/>
            <person name="Chandler J.C."/>
            <person name="Franklin A.B."/>
            <person name="Celniker S.E."/>
        </authorList>
    </citation>
    <scope>NUCLEOTIDE SEQUENCE</scope>
    <source>
        <strain evidence="2">QA-1986 374</strain>
    </source>
</reference>
<evidence type="ECO:0000313" key="3">
    <source>
        <dbReference type="Proteomes" id="UP001059773"/>
    </source>
</evidence>
<dbReference type="EMBL" id="CP101914">
    <property type="protein sequence ID" value="UUI01953.1"/>
    <property type="molecule type" value="Genomic_DNA"/>
</dbReference>